<feature type="compositionally biased region" description="Polar residues" evidence="1">
    <location>
        <begin position="563"/>
        <end position="585"/>
    </location>
</feature>
<feature type="compositionally biased region" description="Basic and acidic residues" evidence="1">
    <location>
        <begin position="410"/>
        <end position="422"/>
    </location>
</feature>
<feature type="region of interest" description="Disordered" evidence="1">
    <location>
        <begin position="206"/>
        <end position="228"/>
    </location>
</feature>
<evidence type="ECO:0000313" key="3">
    <source>
        <dbReference type="Proteomes" id="UP000054248"/>
    </source>
</evidence>
<feature type="region of interest" description="Disordered" evidence="1">
    <location>
        <begin position="506"/>
        <end position="631"/>
    </location>
</feature>
<dbReference type="EMBL" id="KN822942">
    <property type="protein sequence ID" value="KIO34722.1"/>
    <property type="molecule type" value="Genomic_DNA"/>
</dbReference>
<feature type="region of interest" description="Disordered" evidence="1">
    <location>
        <begin position="637"/>
        <end position="656"/>
    </location>
</feature>
<dbReference type="HOGENOM" id="CLU_014804_0_0_1"/>
<feature type="region of interest" description="Disordered" evidence="1">
    <location>
        <begin position="260"/>
        <end position="284"/>
    </location>
</feature>
<dbReference type="Proteomes" id="UP000054248">
    <property type="component" value="Unassembled WGS sequence"/>
</dbReference>
<feature type="compositionally biased region" description="Pro residues" evidence="1">
    <location>
        <begin position="614"/>
        <end position="623"/>
    </location>
</feature>
<feature type="region of interest" description="Disordered" evidence="1">
    <location>
        <begin position="665"/>
        <end position="710"/>
    </location>
</feature>
<feature type="region of interest" description="Disordered" evidence="1">
    <location>
        <begin position="167"/>
        <end position="192"/>
    </location>
</feature>
<feature type="compositionally biased region" description="Basic and acidic residues" evidence="1">
    <location>
        <begin position="528"/>
        <end position="537"/>
    </location>
</feature>
<name>A0A0C3MM04_9AGAM</name>
<feature type="region of interest" description="Disordered" evidence="1">
    <location>
        <begin position="407"/>
        <end position="489"/>
    </location>
</feature>
<sequence length="710" mass="76626">MPLAQRRPALLKLTLPHPPLSCLPASSSNSTANNINNLTTAMTTSPDSNPITPVNRRRDSSNYAHHRTSIDSWCSSISNESSMGAEYEWTPTQLQTLCKTLEGLPSHLFTPYVGSVPPQNILQKLALGIKDVRGPTDWPHSVRSTRQMLYKLASKLAVPPSLADAAEEAANELGNTPPADATNTPPKRARASRMPMYRKNSMDELLPSTPEVAGKPTRSTKENSHIARASTRLQHRADRFFTFHPYANPARNRDSVISAVSTSNSDPTSGAFRAPLDCNVLPPPRQRLRRTASSTSSQLAIVEEGVVPMALSTPISLSPAVGAPPSSFPSNLPPTLARITHRTSNPCMTRVRPQRSASFNRPLSTGPTVFSNDITETLPADCMGAAAGTGDVRERVTLKRAPSYGVVAQQKKDEAQKAKEQQHLSPPKAMDGVRSISPGIYSSDEEEKRRGKTVKRMKTMTRQPSFLGPELNLRSQSSNRDFDLPSCRAQPQTISVETFTMGSMSSLESLPSLSSSSSVTQLSMRSVETSKTRDSSKSKLSSSSKRERTKSPKDQVHHGKSKAIQSPPTIQVTPMDSNRATSASPPRTLRRVGNKSLKLQPLTAADLLLSPSLPTRPPQPPPKIRTKGLGEIGRKISFGSLGEPEKPKKRTSDVSAVGGGLLGAALGLNSPFEEKPKALPKQKKSAWSSSASSASSAVGPSCKPPVKYLF</sequence>
<gene>
    <name evidence="2" type="ORF">M407DRAFT_210099</name>
</gene>
<dbReference type="STRING" id="1051891.A0A0C3MM04"/>
<dbReference type="OrthoDB" id="433738at2759"/>
<organism evidence="2 3">
    <name type="scientific">Tulasnella calospora MUT 4182</name>
    <dbReference type="NCBI Taxonomy" id="1051891"/>
    <lineage>
        <taxon>Eukaryota</taxon>
        <taxon>Fungi</taxon>
        <taxon>Dikarya</taxon>
        <taxon>Basidiomycota</taxon>
        <taxon>Agaricomycotina</taxon>
        <taxon>Agaricomycetes</taxon>
        <taxon>Cantharellales</taxon>
        <taxon>Tulasnellaceae</taxon>
        <taxon>Tulasnella</taxon>
    </lineage>
</organism>
<proteinExistence type="predicted"/>
<feature type="compositionally biased region" description="Basic and acidic residues" evidence="1">
    <location>
        <begin position="544"/>
        <end position="557"/>
    </location>
</feature>
<evidence type="ECO:0000256" key="1">
    <source>
        <dbReference type="SAM" id="MobiDB-lite"/>
    </source>
</evidence>
<feature type="compositionally biased region" description="Basic and acidic residues" evidence="1">
    <location>
        <begin position="643"/>
        <end position="652"/>
    </location>
</feature>
<accession>A0A0C3MM04</accession>
<reference evidence="2 3" key="1">
    <citation type="submission" date="2014-04" db="EMBL/GenBank/DDBJ databases">
        <authorList>
            <consortium name="DOE Joint Genome Institute"/>
            <person name="Kuo A."/>
            <person name="Girlanda M."/>
            <person name="Perotto S."/>
            <person name="Kohler A."/>
            <person name="Nagy L.G."/>
            <person name="Floudas D."/>
            <person name="Copeland A."/>
            <person name="Barry K.W."/>
            <person name="Cichocki N."/>
            <person name="Veneault-Fourrey C."/>
            <person name="LaButti K."/>
            <person name="Lindquist E.A."/>
            <person name="Lipzen A."/>
            <person name="Lundell T."/>
            <person name="Morin E."/>
            <person name="Murat C."/>
            <person name="Sun H."/>
            <person name="Tunlid A."/>
            <person name="Henrissat B."/>
            <person name="Grigoriev I.V."/>
            <person name="Hibbett D.S."/>
            <person name="Martin F."/>
            <person name="Nordberg H.P."/>
            <person name="Cantor M.N."/>
            <person name="Hua S.X."/>
        </authorList>
    </citation>
    <scope>NUCLEOTIDE SEQUENCE [LARGE SCALE GENOMIC DNA]</scope>
    <source>
        <strain evidence="2 3">MUT 4182</strain>
    </source>
</reference>
<reference evidence="3" key="2">
    <citation type="submission" date="2015-01" db="EMBL/GenBank/DDBJ databases">
        <title>Evolutionary Origins and Diversification of the Mycorrhizal Mutualists.</title>
        <authorList>
            <consortium name="DOE Joint Genome Institute"/>
            <consortium name="Mycorrhizal Genomics Consortium"/>
            <person name="Kohler A."/>
            <person name="Kuo A."/>
            <person name="Nagy L.G."/>
            <person name="Floudas D."/>
            <person name="Copeland A."/>
            <person name="Barry K.W."/>
            <person name="Cichocki N."/>
            <person name="Veneault-Fourrey C."/>
            <person name="LaButti K."/>
            <person name="Lindquist E.A."/>
            <person name="Lipzen A."/>
            <person name="Lundell T."/>
            <person name="Morin E."/>
            <person name="Murat C."/>
            <person name="Riley R."/>
            <person name="Ohm R."/>
            <person name="Sun H."/>
            <person name="Tunlid A."/>
            <person name="Henrissat B."/>
            <person name="Grigoriev I.V."/>
            <person name="Hibbett D.S."/>
            <person name="Martin F."/>
        </authorList>
    </citation>
    <scope>NUCLEOTIDE SEQUENCE [LARGE SCALE GENOMIC DNA]</scope>
    <source>
        <strain evidence="3">MUT 4182</strain>
    </source>
</reference>
<feature type="compositionally biased region" description="Low complexity" evidence="1">
    <location>
        <begin position="506"/>
        <end position="526"/>
    </location>
</feature>
<keyword evidence="3" id="KW-1185">Reference proteome</keyword>
<feature type="compositionally biased region" description="Low complexity" evidence="1">
    <location>
        <begin position="685"/>
        <end position="697"/>
    </location>
</feature>
<feature type="compositionally biased region" description="Low complexity" evidence="1">
    <location>
        <begin position="171"/>
        <end position="186"/>
    </location>
</feature>
<protein>
    <submittedName>
        <fullName evidence="2">Uncharacterized protein</fullName>
    </submittedName>
</protein>
<evidence type="ECO:0000313" key="2">
    <source>
        <dbReference type="EMBL" id="KIO34722.1"/>
    </source>
</evidence>
<feature type="region of interest" description="Disordered" evidence="1">
    <location>
        <begin position="39"/>
        <end position="63"/>
    </location>
</feature>
<dbReference type="AlphaFoldDB" id="A0A0C3MM04"/>
<feature type="compositionally biased region" description="Basic residues" evidence="1">
    <location>
        <begin position="450"/>
        <end position="459"/>
    </location>
</feature>